<keyword evidence="2" id="KW-1185">Reference proteome</keyword>
<organism evidence="1 2">
    <name type="scientific">Entotheonella factor</name>
    <dbReference type="NCBI Taxonomy" id="1429438"/>
    <lineage>
        <taxon>Bacteria</taxon>
        <taxon>Pseudomonadati</taxon>
        <taxon>Nitrospinota/Tectimicrobiota group</taxon>
        <taxon>Candidatus Tectimicrobiota</taxon>
        <taxon>Candidatus Entotheonellia</taxon>
        <taxon>Candidatus Entotheonellales</taxon>
        <taxon>Candidatus Entotheonellaceae</taxon>
        <taxon>Candidatus Entotheonella</taxon>
    </lineage>
</organism>
<evidence type="ECO:0000313" key="1">
    <source>
        <dbReference type="EMBL" id="ETW92468.1"/>
    </source>
</evidence>
<accession>W4L2Z5</accession>
<protein>
    <submittedName>
        <fullName evidence="1">Uncharacterized protein</fullName>
    </submittedName>
</protein>
<proteinExistence type="predicted"/>
<evidence type="ECO:0000313" key="2">
    <source>
        <dbReference type="Proteomes" id="UP000019141"/>
    </source>
</evidence>
<dbReference type="AlphaFoldDB" id="W4L2Z5"/>
<dbReference type="EMBL" id="AZHW01001472">
    <property type="protein sequence ID" value="ETW92468.1"/>
    <property type="molecule type" value="Genomic_DNA"/>
</dbReference>
<name>W4L2Z5_ENTF1</name>
<reference evidence="1 2" key="1">
    <citation type="journal article" date="2014" name="Nature">
        <title>An environmental bacterial taxon with a large and distinct metabolic repertoire.</title>
        <authorList>
            <person name="Wilson M.C."/>
            <person name="Mori T."/>
            <person name="Ruckert C."/>
            <person name="Uria A.R."/>
            <person name="Helf M.J."/>
            <person name="Takada K."/>
            <person name="Gernert C."/>
            <person name="Steffens U.A."/>
            <person name="Heycke N."/>
            <person name="Schmitt S."/>
            <person name="Rinke C."/>
            <person name="Helfrich E.J."/>
            <person name="Brachmann A.O."/>
            <person name="Gurgui C."/>
            <person name="Wakimoto T."/>
            <person name="Kracht M."/>
            <person name="Crusemann M."/>
            <person name="Hentschel U."/>
            <person name="Abe I."/>
            <person name="Matsunaga S."/>
            <person name="Kalinowski J."/>
            <person name="Takeyama H."/>
            <person name="Piel J."/>
        </authorList>
    </citation>
    <scope>NUCLEOTIDE SEQUENCE [LARGE SCALE GENOMIC DNA]</scope>
    <source>
        <strain evidence="2">TSY1</strain>
    </source>
</reference>
<dbReference type="Proteomes" id="UP000019141">
    <property type="component" value="Unassembled WGS sequence"/>
</dbReference>
<dbReference type="HOGENOM" id="CLU_2750220_0_0_7"/>
<comment type="caution">
    <text evidence="1">The sequence shown here is derived from an EMBL/GenBank/DDBJ whole genome shotgun (WGS) entry which is preliminary data.</text>
</comment>
<sequence>MSEAAHKTFQVTCAHCDQPFRVRFPLTRPGATGEGNVKVTCLYCDNNVMITIPQVYIEEDTVLRSVPDAG</sequence>
<gene>
    <name evidence="1" type="ORF">ETSY1_43505</name>
</gene>